<dbReference type="SUPFAM" id="SSF55486">
    <property type="entry name" value="Metalloproteases ('zincins'), catalytic domain"/>
    <property type="match status" value="1"/>
</dbReference>
<dbReference type="FunCoup" id="A0A1B4XE09">
    <property type="interactions" value="246"/>
</dbReference>
<feature type="binding site" evidence="8">
    <location>
        <position position="123"/>
    </location>
    <ligand>
        <name>Zn(2+)</name>
        <dbReference type="ChEBI" id="CHEBI:29105"/>
        <note>catalytic</note>
    </ligand>
</feature>
<feature type="binding site" evidence="8">
    <location>
        <position position="113"/>
    </location>
    <ligand>
        <name>Zn(2+)</name>
        <dbReference type="ChEBI" id="CHEBI:29105"/>
        <note>catalytic</note>
    </ligand>
</feature>
<feature type="binding site" evidence="8">
    <location>
        <position position="117"/>
    </location>
    <ligand>
        <name>Zn(2+)</name>
        <dbReference type="ChEBI" id="CHEBI:29105"/>
        <note>catalytic</note>
    </ligand>
</feature>
<dbReference type="HAMAP" id="MF_00009">
    <property type="entry name" value="Endoribonucl_YbeY"/>
    <property type="match status" value="1"/>
</dbReference>
<dbReference type="Pfam" id="PF02130">
    <property type="entry name" value="YbeY"/>
    <property type="match status" value="1"/>
</dbReference>
<keyword evidence="8" id="KW-0963">Cytoplasm</keyword>
<dbReference type="OrthoDB" id="9807740at2"/>
<dbReference type="RefSeq" id="WP_096359946.1">
    <property type="nucleotide sequence ID" value="NZ_AP014879.1"/>
</dbReference>
<evidence type="ECO:0000256" key="2">
    <source>
        <dbReference type="ARBA" id="ARBA00022517"/>
    </source>
</evidence>
<evidence type="ECO:0000313" key="9">
    <source>
        <dbReference type="EMBL" id="BAV33045.1"/>
    </source>
</evidence>
<keyword evidence="3 8" id="KW-0540">Nuclease</keyword>
<dbReference type="PANTHER" id="PTHR46986:SF1">
    <property type="entry name" value="ENDORIBONUCLEASE YBEY, CHLOROPLASTIC"/>
    <property type="match status" value="1"/>
</dbReference>
<sequence length="151" mass="17038">MNLQLRVQYAAARAGLPARSSLQRWASTALRGLGRERVALGVRIVGVAESADLNRRFRRKHGPTNVLSFPFEAPSGTRSEVLGDLVICAPVVRREARAQRKPERAHWAHMVVHGILHLRGYDHLNRRDATVMEKKEIRILEELGFANPYLS</sequence>
<reference evidence="9 10" key="1">
    <citation type="submission" date="2015-05" db="EMBL/GenBank/DDBJ databases">
        <title>Complete genome sequence of a sulfur-oxidizing gammaproteobacterium strain HA5.</title>
        <authorList>
            <person name="Miura A."/>
            <person name="Kojima H."/>
            <person name="Fukui M."/>
        </authorList>
    </citation>
    <scope>NUCLEOTIDE SEQUENCE [LARGE SCALE GENOMIC DNA]</scope>
    <source>
        <strain evidence="9 10">HA5</strain>
    </source>
</reference>
<dbReference type="InterPro" id="IPR023091">
    <property type="entry name" value="MetalPrtase_cat_dom_sf_prd"/>
</dbReference>
<dbReference type="EC" id="3.1.-.-" evidence="8"/>
<evidence type="ECO:0000256" key="7">
    <source>
        <dbReference type="ARBA" id="ARBA00022833"/>
    </source>
</evidence>
<evidence type="ECO:0000256" key="5">
    <source>
        <dbReference type="ARBA" id="ARBA00022759"/>
    </source>
</evidence>
<evidence type="ECO:0000256" key="3">
    <source>
        <dbReference type="ARBA" id="ARBA00022722"/>
    </source>
</evidence>
<keyword evidence="5 8" id="KW-0255">Endonuclease</keyword>
<gene>
    <name evidence="8" type="primary">ybeY</name>
    <name evidence="9" type="ORF">SCL_0725</name>
</gene>
<keyword evidence="10" id="KW-1185">Reference proteome</keyword>
<comment type="similarity">
    <text evidence="1 8">Belongs to the endoribonuclease YbeY family.</text>
</comment>
<dbReference type="GO" id="GO:0008270">
    <property type="term" value="F:zinc ion binding"/>
    <property type="evidence" value="ECO:0007669"/>
    <property type="project" value="UniProtKB-UniRule"/>
</dbReference>
<dbReference type="GO" id="GO:0006364">
    <property type="term" value="P:rRNA processing"/>
    <property type="evidence" value="ECO:0007669"/>
    <property type="project" value="UniProtKB-UniRule"/>
</dbReference>
<dbReference type="PANTHER" id="PTHR46986">
    <property type="entry name" value="ENDORIBONUCLEASE YBEY, CHLOROPLASTIC"/>
    <property type="match status" value="1"/>
</dbReference>
<dbReference type="NCBIfam" id="TIGR00043">
    <property type="entry name" value="rRNA maturation RNase YbeY"/>
    <property type="match status" value="1"/>
</dbReference>
<dbReference type="InterPro" id="IPR002036">
    <property type="entry name" value="YbeY"/>
</dbReference>
<dbReference type="GO" id="GO:0005737">
    <property type="term" value="C:cytoplasm"/>
    <property type="evidence" value="ECO:0007669"/>
    <property type="project" value="UniProtKB-SubCell"/>
</dbReference>
<comment type="subcellular location">
    <subcellularLocation>
        <location evidence="8">Cytoplasm</location>
    </subcellularLocation>
</comment>
<dbReference type="AlphaFoldDB" id="A0A1B4XE09"/>
<evidence type="ECO:0000256" key="6">
    <source>
        <dbReference type="ARBA" id="ARBA00022801"/>
    </source>
</evidence>
<dbReference type="EMBL" id="AP014879">
    <property type="protein sequence ID" value="BAV33045.1"/>
    <property type="molecule type" value="Genomic_DNA"/>
</dbReference>
<comment type="function">
    <text evidence="8">Single strand-specific metallo-endoribonuclease involved in late-stage 70S ribosome quality control and in maturation of the 3' terminus of the 16S rRNA.</text>
</comment>
<protein>
    <recommendedName>
        <fullName evidence="8">Endoribonuclease YbeY</fullName>
        <ecNumber evidence="8">3.1.-.-</ecNumber>
    </recommendedName>
</protein>
<dbReference type="InParanoid" id="A0A1B4XE09"/>
<organism evidence="9 10">
    <name type="scientific">Sulfuricaulis limicola</name>
    <dbReference type="NCBI Taxonomy" id="1620215"/>
    <lineage>
        <taxon>Bacteria</taxon>
        <taxon>Pseudomonadati</taxon>
        <taxon>Pseudomonadota</taxon>
        <taxon>Gammaproteobacteria</taxon>
        <taxon>Acidiferrobacterales</taxon>
        <taxon>Acidiferrobacteraceae</taxon>
        <taxon>Sulfuricaulis</taxon>
    </lineage>
</organism>
<name>A0A1B4XE09_9GAMM</name>
<dbReference type="Proteomes" id="UP000243180">
    <property type="component" value="Chromosome"/>
</dbReference>
<comment type="cofactor">
    <cofactor evidence="8">
        <name>Zn(2+)</name>
        <dbReference type="ChEBI" id="CHEBI:29105"/>
    </cofactor>
    <text evidence="8">Binds 1 zinc ion.</text>
</comment>
<dbReference type="KEGG" id="slim:SCL_0725"/>
<evidence type="ECO:0000313" key="10">
    <source>
        <dbReference type="Proteomes" id="UP000243180"/>
    </source>
</evidence>
<dbReference type="GO" id="GO:0004222">
    <property type="term" value="F:metalloendopeptidase activity"/>
    <property type="evidence" value="ECO:0007669"/>
    <property type="project" value="InterPro"/>
</dbReference>
<evidence type="ECO:0000256" key="8">
    <source>
        <dbReference type="HAMAP-Rule" id="MF_00009"/>
    </source>
</evidence>
<keyword evidence="6 8" id="KW-0378">Hydrolase</keyword>
<dbReference type="Gene3D" id="3.40.390.30">
    <property type="entry name" value="Metalloproteases ('zincins'), catalytic domain"/>
    <property type="match status" value="1"/>
</dbReference>
<evidence type="ECO:0000256" key="1">
    <source>
        <dbReference type="ARBA" id="ARBA00010875"/>
    </source>
</evidence>
<accession>A0A1B4XE09</accession>
<proteinExistence type="inferred from homology"/>
<evidence type="ECO:0000256" key="4">
    <source>
        <dbReference type="ARBA" id="ARBA00022723"/>
    </source>
</evidence>
<keyword evidence="2 8" id="KW-0690">Ribosome biogenesis</keyword>
<keyword evidence="7 8" id="KW-0862">Zinc</keyword>
<keyword evidence="8" id="KW-0698">rRNA processing</keyword>
<dbReference type="GO" id="GO:0004521">
    <property type="term" value="F:RNA endonuclease activity"/>
    <property type="evidence" value="ECO:0007669"/>
    <property type="project" value="UniProtKB-UniRule"/>
</dbReference>
<keyword evidence="4 8" id="KW-0479">Metal-binding</keyword>